<keyword evidence="4" id="KW-0732">Signal</keyword>
<dbReference type="PROSITE" id="PS51450">
    <property type="entry name" value="LRR"/>
    <property type="match status" value="1"/>
</dbReference>
<evidence type="ECO:0000259" key="10">
    <source>
        <dbReference type="Pfam" id="PF08263"/>
    </source>
</evidence>
<dbReference type="InterPro" id="IPR001611">
    <property type="entry name" value="Leu-rich_rpt"/>
</dbReference>
<evidence type="ECO:0000256" key="5">
    <source>
        <dbReference type="ARBA" id="ARBA00022737"/>
    </source>
</evidence>
<dbReference type="InterPro" id="IPR013210">
    <property type="entry name" value="LRR_N_plant-typ"/>
</dbReference>
<evidence type="ECO:0000256" key="6">
    <source>
        <dbReference type="ARBA" id="ARBA00022989"/>
    </source>
</evidence>
<feature type="compositionally biased region" description="Basic and acidic residues" evidence="8">
    <location>
        <begin position="397"/>
        <end position="406"/>
    </location>
</feature>
<evidence type="ECO:0000256" key="3">
    <source>
        <dbReference type="ARBA" id="ARBA00022692"/>
    </source>
</evidence>
<feature type="region of interest" description="Disordered" evidence="8">
    <location>
        <begin position="383"/>
        <end position="406"/>
    </location>
</feature>
<dbReference type="FunFam" id="3.80.10.10:FF:000400">
    <property type="entry name" value="Nuclear pore complex protein NUP107"/>
    <property type="match status" value="1"/>
</dbReference>
<dbReference type="InterPro" id="IPR055414">
    <property type="entry name" value="LRR_R13L4/SHOC2-like"/>
</dbReference>
<feature type="domain" description="Leucine-rich repeat-containing N-terminal plant-type" evidence="10">
    <location>
        <begin position="46"/>
        <end position="83"/>
    </location>
</feature>
<evidence type="ECO:0000256" key="2">
    <source>
        <dbReference type="ARBA" id="ARBA00022614"/>
    </source>
</evidence>
<dbReference type="PANTHER" id="PTHR47988">
    <property type="entry name" value="SOMATIC EMBRYOGENESIS RECEPTOR KINASE 1"/>
    <property type="match status" value="1"/>
</dbReference>
<evidence type="ECO:0000259" key="11">
    <source>
        <dbReference type="Pfam" id="PF23598"/>
    </source>
</evidence>
<evidence type="ECO:0000313" key="12">
    <source>
        <dbReference type="EMBL" id="THG16989.1"/>
    </source>
</evidence>
<proteinExistence type="predicted"/>
<accession>A0A4S4EK88</accession>
<comment type="caution">
    <text evidence="12">The sequence shown here is derived from an EMBL/GenBank/DDBJ whole genome shotgun (WGS) entry which is preliminary data.</text>
</comment>
<dbReference type="AlphaFoldDB" id="A0A4S4EK88"/>
<dbReference type="Pfam" id="PF23598">
    <property type="entry name" value="LRR_14"/>
    <property type="match status" value="1"/>
</dbReference>
<dbReference type="SMART" id="SM00369">
    <property type="entry name" value="LRR_TYP"/>
    <property type="match status" value="3"/>
</dbReference>
<keyword evidence="7 9" id="KW-0472">Membrane</keyword>
<keyword evidence="5" id="KW-0677">Repeat</keyword>
<sequence length="406" mass="44883">MTFLANTLPNHFLSFRALLLCLIILALPTFFYYGAFASSLTRKQGSEATALLTWKASLHNQSQTLLSSWVGSNHCSWVGIGCNKADRVAYIDLHGYGLKGTLSNLKFSSFPHLLTLRLFNNSLYGTIPSQIGSLWRLTYLILSLNNLSGTIPTEIGQLTNLRILYMSRNQISGSIPQQIGLLNSLNEIGLHTNNLMGSIPFSIGNLGNLTTLHLYDNQLSGSIPQDIEMLRSLVDLELSRNNLTDDGAVIRLGLDDGAVIRLGLDDGAVNRLSHGLSRLGGGPERPTEWPNSECRRPGKWPCQNSHRSPSGLHKGYTGKSVIRGEPDSFGRSEECVENSIDGVCKSEDSTVEERMNERINNFGNTSAYPEMHRPDLYHEPFGNGARPRGPVPPLYVDRQEPFEHGY</sequence>
<evidence type="ECO:0000256" key="4">
    <source>
        <dbReference type="ARBA" id="ARBA00022729"/>
    </source>
</evidence>
<dbReference type="GO" id="GO:0006952">
    <property type="term" value="P:defense response"/>
    <property type="evidence" value="ECO:0007669"/>
    <property type="project" value="UniProtKB-ARBA"/>
</dbReference>
<evidence type="ECO:0000256" key="8">
    <source>
        <dbReference type="SAM" id="MobiDB-lite"/>
    </source>
</evidence>
<keyword evidence="6 9" id="KW-1133">Transmembrane helix</keyword>
<organism evidence="12 13">
    <name type="scientific">Camellia sinensis var. sinensis</name>
    <name type="common">China tea</name>
    <dbReference type="NCBI Taxonomy" id="542762"/>
    <lineage>
        <taxon>Eukaryota</taxon>
        <taxon>Viridiplantae</taxon>
        <taxon>Streptophyta</taxon>
        <taxon>Embryophyta</taxon>
        <taxon>Tracheophyta</taxon>
        <taxon>Spermatophyta</taxon>
        <taxon>Magnoliopsida</taxon>
        <taxon>eudicotyledons</taxon>
        <taxon>Gunneridae</taxon>
        <taxon>Pentapetalae</taxon>
        <taxon>asterids</taxon>
        <taxon>Ericales</taxon>
        <taxon>Theaceae</taxon>
        <taxon>Camellia</taxon>
    </lineage>
</organism>
<dbReference type="Gene3D" id="3.80.10.10">
    <property type="entry name" value="Ribonuclease Inhibitor"/>
    <property type="match status" value="2"/>
</dbReference>
<dbReference type="EMBL" id="SDRB02003739">
    <property type="protein sequence ID" value="THG16989.1"/>
    <property type="molecule type" value="Genomic_DNA"/>
</dbReference>
<dbReference type="GO" id="GO:0051707">
    <property type="term" value="P:response to other organism"/>
    <property type="evidence" value="ECO:0007669"/>
    <property type="project" value="UniProtKB-ARBA"/>
</dbReference>
<feature type="compositionally biased region" description="Basic and acidic residues" evidence="8">
    <location>
        <begin position="322"/>
        <end position="333"/>
    </location>
</feature>
<evidence type="ECO:0000256" key="9">
    <source>
        <dbReference type="SAM" id="Phobius"/>
    </source>
</evidence>
<feature type="domain" description="Disease resistance R13L4/SHOC-2-like LRR" evidence="11">
    <location>
        <begin position="105"/>
        <end position="241"/>
    </location>
</feature>
<gene>
    <name evidence="12" type="ORF">TEA_004858</name>
</gene>
<keyword evidence="3 9" id="KW-0812">Transmembrane</keyword>
<reference evidence="12 13" key="1">
    <citation type="journal article" date="2018" name="Proc. Natl. Acad. Sci. U.S.A.">
        <title>Draft genome sequence of Camellia sinensis var. sinensis provides insights into the evolution of the tea genome and tea quality.</title>
        <authorList>
            <person name="Wei C."/>
            <person name="Yang H."/>
            <person name="Wang S."/>
            <person name="Zhao J."/>
            <person name="Liu C."/>
            <person name="Gao L."/>
            <person name="Xia E."/>
            <person name="Lu Y."/>
            <person name="Tai Y."/>
            <person name="She G."/>
            <person name="Sun J."/>
            <person name="Cao H."/>
            <person name="Tong W."/>
            <person name="Gao Q."/>
            <person name="Li Y."/>
            <person name="Deng W."/>
            <person name="Jiang X."/>
            <person name="Wang W."/>
            <person name="Chen Q."/>
            <person name="Zhang S."/>
            <person name="Li H."/>
            <person name="Wu J."/>
            <person name="Wang P."/>
            <person name="Li P."/>
            <person name="Shi C."/>
            <person name="Zheng F."/>
            <person name="Jian J."/>
            <person name="Huang B."/>
            <person name="Shan D."/>
            <person name="Shi M."/>
            <person name="Fang C."/>
            <person name="Yue Y."/>
            <person name="Li F."/>
            <person name="Li D."/>
            <person name="Wei S."/>
            <person name="Han B."/>
            <person name="Jiang C."/>
            <person name="Yin Y."/>
            <person name="Xia T."/>
            <person name="Zhang Z."/>
            <person name="Bennetzen J.L."/>
            <person name="Zhao S."/>
            <person name="Wan X."/>
        </authorList>
    </citation>
    <scope>NUCLEOTIDE SEQUENCE [LARGE SCALE GENOMIC DNA]</scope>
    <source>
        <strain evidence="13">cv. Shuchazao</strain>
        <tissue evidence="12">Leaf</tissue>
    </source>
</reference>
<dbReference type="InterPro" id="IPR032675">
    <property type="entry name" value="LRR_dom_sf"/>
</dbReference>
<name>A0A4S4EK88_CAMSN</name>
<dbReference type="SUPFAM" id="SSF52058">
    <property type="entry name" value="L domain-like"/>
    <property type="match status" value="1"/>
</dbReference>
<dbReference type="Pfam" id="PF08263">
    <property type="entry name" value="LRRNT_2"/>
    <property type="match status" value="1"/>
</dbReference>
<evidence type="ECO:0000256" key="7">
    <source>
        <dbReference type="ARBA" id="ARBA00023136"/>
    </source>
</evidence>
<protein>
    <submittedName>
        <fullName evidence="12">Uncharacterized protein</fullName>
    </submittedName>
</protein>
<evidence type="ECO:0000313" key="13">
    <source>
        <dbReference type="Proteomes" id="UP000306102"/>
    </source>
</evidence>
<keyword evidence="13" id="KW-1185">Reference proteome</keyword>
<dbReference type="InterPro" id="IPR003591">
    <property type="entry name" value="Leu-rich_rpt_typical-subtyp"/>
</dbReference>
<evidence type="ECO:0000256" key="1">
    <source>
        <dbReference type="ARBA" id="ARBA00004370"/>
    </source>
</evidence>
<dbReference type="Proteomes" id="UP000306102">
    <property type="component" value="Unassembled WGS sequence"/>
</dbReference>
<feature type="region of interest" description="Disordered" evidence="8">
    <location>
        <begin position="278"/>
        <end position="333"/>
    </location>
</feature>
<feature type="transmembrane region" description="Helical" evidence="9">
    <location>
        <begin position="12"/>
        <end position="33"/>
    </location>
</feature>
<dbReference type="GO" id="GO:0016020">
    <property type="term" value="C:membrane"/>
    <property type="evidence" value="ECO:0007669"/>
    <property type="project" value="UniProtKB-SubCell"/>
</dbReference>
<keyword evidence="2" id="KW-0433">Leucine-rich repeat</keyword>
<comment type="subcellular location">
    <subcellularLocation>
        <location evidence="1">Membrane</location>
    </subcellularLocation>
</comment>